<feature type="region of interest" description="Disordered" evidence="1">
    <location>
        <begin position="26"/>
        <end position="176"/>
    </location>
</feature>
<feature type="compositionally biased region" description="Basic and acidic residues" evidence="1">
    <location>
        <begin position="29"/>
        <end position="57"/>
    </location>
</feature>
<feature type="compositionally biased region" description="Basic and acidic residues" evidence="1">
    <location>
        <begin position="82"/>
        <end position="111"/>
    </location>
</feature>
<feature type="signal peptide" evidence="3">
    <location>
        <begin position="1"/>
        <end position="30"/>
    </location>
</feature>
<evidence type="ECO:0000256" key="1">
    <source>
        <dbReference type="SAM" id="MobiDB-lite"/>
    </source>
</evidence>
<evidence type="ECO:0000256" key="2">
    <source>
        <dbReference type="SAM" id="Phobius"/>
    </source>
</evidence>
<evidence type="ECO:0000313" key="4">
    <source>
        <dbReference type="EMBL" id="QOW21151.1"/>
    </source>
</evidence>
<protein>
    <submittedName>
        <fullName evidence="4">Uncharacterized protein</fullName>
    </submittedName>
</protein>
<keyword evidence="3" id="KW-0732">Signal</keyword>
<evidence type="ECO:0000313" key="5">
    <source>
        <dbReference type="Proteomes" id="UP000593932"/>
    </source>
</evidence>
<feature type="transmembrane region" description="Helical" evidence="2">
    <location>
        <begin position="341"/>
        <end position="359"/>
    </location>
</feature>
<gene>
    <name evidence="4" type="ORF">INQ42_07555</name>
</gene>
<feature type="compositionally biased region" description="Basic and acidic residues" evidence="1">
    <location>
        <begin position="160"/>
        <end position="176"/>
    </location>
</feature>
<proteinExistence type="predicted"/>
<feature type="compositionally biased region" description="Basic and acidic residues" evidence="1">
    <location>
        <begin position="120"/>
        <end position="140"/>
    </location>
</feature>
<dbReference type="RefSeq" id="WP_194033739.1">
    <property type="nucleotide sequence ID" value="NZ_CP063657.1"/>
</dbReference>
<keyword evidence="2" id="KW-0812">Transmembrane</keyword>
<keyword evidence="5" id="KW-1185">Reference proteome</keyword>
<sequence>MKLLSRPINWTLVLAPLLVSMLALPGNAHSRDNDRTTRQLEHRQRVREVERPQRKAEAGVPTPQARRAAPIAVRTSDSGNRGPDRRQAAAPQRSDRDARVRDGRPARDASGPRRSAMAESLDRAQRSRAQSDSRHDRQSSRDNGYQGDNRGQSSRPAHARPRDSRHEQRIRHDQQRADRYYAAQARQREVAMQRTRALQQQRRANQYRYQNQYNQRLRQQHVSWNSGRYNYYNDPFYSTPASYRYQFGGQWHSTNRYGANLMQQAVDYGYQEGLRAGQADRYDGWRADYRDNYAYQDAGYGYNGRYISPGEYQHYFRQGFQRGYQDGYGNRYDYGYRRSDGSVAIIAAVLATIVGLQVLN</sequence>
<dbReference type="EMBL" id="CP063657">
    <property type="protein sequence ID" value="QOW21151.1"/>
    <property type="molecule type" value="Genomic_DNA"/>
</dbReference>
<keyword evidence="2" id="KW-1133">Transmembrane helix</keyword>
<evidence type="ECO:0000256" key="3">
    <source>
        <dbReference type="SAM" id="SignalP"/>
    </source>
</evidence>
<organism evidence="4 5">
    <name type="scientific">Novilysobacter avium</name>
    <dbReference type="NCBI Taxonomy" id="2781023"/>
    <lineage>
        <taxon>Bacteria</taxon>
        <taxon>Pseudomonadati</taxon>
        <taxon>Pseudomonadota</taxon>
        <taxon>Gammaproteobacteria</taxon>
        <taxon>Lysobacterales</taxon>
        <taxon>Lysobacteraceae</taxon>
        <taxon>Novilysobacter</taxon>
    </lineage>
</organism>
<accession>A0A7S6UJ09</accession>
<keyword evidence="2" id="KW-0472">Membrane</keyword>
<name>A0A7S6UJ09_9GAMM</name>
<feature type="chain" id="PRO_5045153613" evidence="3">
    <location>
        <begin position="31"/>
        <end position="360"/>
    </location>
</feature>
<reference evidence="4 5" key="1">
    <citation type="submission" date="2020-10" db="EMBL/GenBank/DDBJ databases">
        <title>complete genome sequencing of Lysobacter sp. H23M41.</title>
        <authorList>
            <person name="Bae J.-W."/>
            <person name="Lee S.-Y."/>
        </authorList>
    </citation>
    <scope>NUCLEOTIDE SEQUENCE [LARGE SCALE GENOMIC DNA]</scope>
    <source>
        <strain evidence="4 5">H23M41</strain>
    </source>
</reference>
<dbReference type="Proteomes" id="UP000593932">
    <property type="component" value="Chromosome"/>
</dbReference>